<organism evidence="1">
    <name type="scientific">Tanacetum cinerariifolium</name>
    <name type="common">Dalmatian daisy</name>
    <name type="synonym">Chrysanthemum cinerariifolium</name>
    <dbReference type="NCBI Taxonomy" id="118510"/>
    <lineage>
        <taxon>Eukaryota</taxon>
        <taxon>Viridiplantae</taxon>
        <taxon>Streptophyta</taxon>
        <taxon>Embryophyta</taxon>
        <taxon>Tracheophyta</taxon>
        <taxon>Spermatophyta</taxon>
        <taxon>Magnoliopsida</taxon>
        <taxon>eudicotyledons</taxon>
        <taxon>Gunneridae</taxon>
        <taxon>Pentapetalae</taxon>
        <taxon>asterids</taxon>
        <taxon>campanulids</taxon>
        <taxon>Asterales</taxon>
        <taxon>Asteraceae</taxon>
        <taxon>Asteroideae</taxon>
        <taxon>Anthemideae</taxon>
        <taxon>Anthemidinae</taxon>
        <taxon>Tanacetum</taxon>
    </lineage>
</organism>
<evidence type="ECO:0000313" key="1">
    <source>
        <dbReference type="EMBL" id="GFD57919.1"/>
    </source>
</evidence>
<feature type="non-terminal residue" evidence="1">
    <location>
        <position position="1"/>
    </location>
</feature>
<accession>A0A699XDZ4</accession>
<dbReference type="AlphaFoldDB" id="A0A699XDZ4"/>
<name>A0A699XDZ4_TANCI</name>
<protein>
    <submittedName>
        <fullName evidence="1">Uncharacterized protein</fullName>
    </submittedName>
</protein>
<gene>
    <name evidence="1" type="ORF">Tci_929888</name>
</gene>
<proteinExistence type="predicted"/>
<feature type="non-terminal residue" evidence="1">
    <location>
        <position position="86"/>
    </location>
</feature>
<reference evidence="1" key="1">
    <citation type="journal article" date="2019" name="Sci. Rep.">
        <title>Draft genome of Tanacetum cinerariifolium, the natural source of mosquito coil.</title>
        <authorList>
            <person name="Yamashiro T."/>
            <person name="Shiraishi A."/>
            <person name="Satake H."/>
            <person name="Nakayama K."/>
        </authorList>
    </citation>
    <scope>NUCLEOTIDE SEQUENCE</scope>
</reference>
<dbReference type="EMBL" id="BKCJ011846559">
    <property type="protein sequence ID" value="GFD57919.1"/>
    <property type="molecule type" value="Genomic_DNA"/>
</dbReference>
<comment type="caution">
    <text evidence="1">The sequence shown here is derived from an EMBL/GenBank/DDBJ whole genome shotgun (WGS) entry which is preliminary data.</text>
</comment>
<sequence>SVGVCWSMSRVGVKSGEAMRCAAGKSWCTVASRSAREASGRTSPPMLASTVLKRSKELSPQKSGTVGRGVSAGLLARAAAKMRSRA</sequence>